<dbReference type="SUPFAM" id="SSF48452">
    <property type="entry name" value="TPR-like"/>
    <property type="match status" value="1"/>
</dbReference>
<evidence type="ECO:0000256" key="7">
    <source>
        <dbReference type="SAM" id="Phobius"/>
    </source>
</evidence>
<evidence type="ECO:0000256" key="2">
    <source>
        <dbReference type="ARBA" id="ARBA00022741"/>
    </source>
</evidence>
<keyword evidence="4 5" id="KW-0067">ATP-binding</keyword>
<dbReference type="Gene3D" id="3.30.200.20">
    <property type="entry name" value="Phosphorylase Kinase, domain 1"/>
    <property type="match status" value="1"/>
</dbReference>
<keyword evidence="1" id="KW-0808">Transferase</keyword>
<dbReference type="PROSITE" id="PS00107">
    <property type="entry name" value="PROTEIN_KINASE_ATP"/>
    <property type="match status" value="1"/>
</dbReference>
<feature type="transmembrane region" description="Helical" evidence="7">
    <location>
        <begin position="394"/>
        <end position="418"/>
    </location>
</feature>
<sequence length="945" mass="102924">MARLGAIVQQKYRIDRLIGVGGMGAVYAATHRNGHRVAIKFLHEGLWDDSESRRLFSREAYVANEVGHPGAVPVVDDDVDDDGCPFLIMPLLEGTTLRTRWERAPGRRLPVAEVAVVMADALDVLAAAHTKGIVHRDIKPDNLFIMSDGAVRVLDFGVARRIEARPAPIPGEGDAPLSSTGRMVGTPAFMPPEQMLGQSAAIGPPTDCWAIGATIFTLLSGELVHGPDGTAVQLVAAATGPARSLAKIAPDLPAPIVEVVQKALAFDPADRWPSARQMREALLATFPDVFGKPPATVSALIREKLASDLAPDSEDSHGRATQPAARLPSPIVVVSETLASPSPKPTSAPRSPDDQGPRTLREGETPAPESPVASPRTGGNIASVRRRRRRIVRAMLAGLALPGIVALVLVVAMVAGLYEPKMSHRLAARLPVVPSSSVELSSSQQEALVHLNAGLQDWRDASDHSAERSFRRTIELDPSLAAAHLYLAMLPQWTDTAAREHHHLASAHRSSLSERDLALLDAYAPAMAVPPDLEGSLQRLVAVREKFPSDWLVLHALANTQINRGELRQALEVLDDLLRRNPSLALGWTDKGYAFGLLDDVGSARDALNECLRISNYGATCLDQLAKLDAREGRCLDAERRARALMALPSPRYKAGLRLAGAIQGRGGAMDSVHDMLERAWPLAPEDQRERHRRWNEARFNVLAGNFALAEQAVQSWGALIATADYEDDHGYFADFQFAFLLELGQRELVGELASAFLAKRDAWLTSSYYDWEILPLRAKYLAGAMPREAFTRQRQAWLEREKQRPQLVAAKFTNWIRAYAQAVVTPQDAAEALRVLPDYMPIANSLTRDVEMDGALGHLYLLAGDVGHAVPYLQRAANSCEAVQFPLAQTQANLHLGMALEKTGDVQGACKFYDVVWARWGTDLRSVSAKVAHARRAALHCRAP</sequence>
<dbReference type="SUPFAM" id="SSF56112">
    <property type="entry name" value="Protein kinase-like (PK-like)"/>
    <property type="match status" value="1"/>
</dbReference>
<evidence type="ECO:0000259" key="8">
    <source>
        <dbReference type="PROSITE" id="PS50011"/>
    </source>
</evidence>
<dbReference type="Proteomes" id="UP001374803">
    <property type="component" value="Chromosome"/>
</dbReference>
<dbReference type="PANTHER" id="PTHR43289:SF6">
    <property type="entry name" value="SERINE_THREONINE-PROTEIN KINASE NEKL-3"/>
    <property type="match status" value="1"/>
</dbReference>
<dbReference type="InterPro" id="IPR011990">
    <property type="entry name" value="TPR-like_helical_dom_sf"/>
</dbReference>
<feature type="region of interest" description="Disordered" evidence="6">
    <location>
        <begin position="338"/>
        <end position="381"/>
    </location>
</feature>
<keyword evidence="2 5" id="KW-0547">Nucleotide-binding</keyword>
<evidence type="ECO:0000256" key="6">
    <source>
        <dbReference type="SAM" id="MobiDB-lite"/>
    </source>
</evidence>
<gene>
    <name evidence="9" type="ORF">LVJ94_44380</name>
</gene>
<dbReference type="Gene3D" id="1.25.40.10">
    <property type="entry name" value="Tetratricopeptide repeat domain"/>
    <property type="match status" value="1"/>
</dbReference>
<dbReference type="PANTHER" id="PTHR43289">
    <property type="entry name" value="MITOGEN-ACTIVATED PROTEIN KINASE KINASE KINASE 20-RELATED"/>
    <property type="match status" value="1"/>
</dbReference>
<keyword evidence="7" id="KW-0472">Membrane</keyword>
<evidence type="ECO:0000313" key="10">
    <source>
        <dbReference type="Proteomes" id="UP001374803"/>
    </source>
</evidence>
<feature type="domain" description="Protein kinase" evidence="8">
    <location>
        <begin position="12"/>
        <end position="283"/>
    </location>
</feature>
<feature type="compositionally biased region" description="Basic and acidic residues" evidence="6">
    <location>
        <begin position="351"/>
        <end position="364"/>
    </location>
</feature>
<dbReference type="CDD" id="cd14014">
    <property type="entry name" value="STKc_PknB_like"/>
    <property type="match status" value="1"/>
</dbReference>
<keyword evidence="10" id="KW-1185">Reference proteome</keyword>
<dbReference type="SMART" id="SM00220">
    <property type="entry name" value="S_TKc"/>
    <property type="match status" value="1"/>
</dbReference>
<dbReference type="Gene3D" id="1.10.510.10">
    <property type="entry name" value="Transferase(Phosphotransferase) domain 1"/>
    <property type="match status" value="1"/>
</dbReference>
<dbReference type="InterPro" id="IPR011009">
    <property type="entry name" value="Kinase-like_dom_sf"/>
</dbReference>
<evidence type="ECO:0000256" key="5">
    <source>
        <dbReference type="PROSITE-ProRule" id="PRU10141"/>
    </source>
</evidence>
<proteinExistence type="predicted"/>
<dbReference type="RefSeq" id="WP_394833568.1">
    <property type="nucleotide sequence ID" value="NZ_CP089983.1"/>
</dbReference>
<dbReference type="PROSITE" id="PS00108">
    <property type="entry name" value="PROTEIN_KINASE_ST"/>
    <property type="match status" value="1"/>
</dbReference>
<keyword evidence="3 9" id="KW-0418">Kinase</keyword>
<dbReference type="GO" id="GO:0016301">
    <property type="term" value="F:kinase activity"/>
    <property type="evidence" value="ECO:0007669"/>
    <property type="project" value="UniProtKB-KW"/>
</dbReference>
<dbReference type="InterPro" id="IPR000719">
    <property type="entry name" value="Prot_kinase_dom"/>
</dbReference>
<dbReference type="PROSITE" id="PS50011">
    <property type="entry name" value="PROTEIN_KINASE_DOM"/>
    <property type="match status" value="1"/>
</dbReference>
<evidence type="ECO:0000313" key="9">
    <source>
        <dbReference type="EMBL" id="WXB03933.1"/>
    </source>
</evidence>
<evidence type="ECO:0000256" key="4">
    <source>
        <dbReference type="ARBA" id="ARBA00022840"/>
    </source>
</evidence>
<dbReference type="EMBL" id="CP089983">
    <property type="protein sequence ID" value="WXB03933.1"/>
    <property type="molecule type" value="Genomic_DNA"/>
</dbReference>
<dbReference type="Pfam" id="PF00069">
    <property type="entry name" value="Pkinase"/>
    <property type="match status" value="1"/>
</dbReference>
<dbReference type="InterPro" id="IPR008271">
    <property type="entry name" value="Ser/Thr_kinase_AS"/>
</dbReference>
<dbReference type="InterPro" id="IPR017441">
    <property type="entry name" value="Protein_kinase_ATP_BS"/>
</dbReference>
<feature type="binding site" evidence="5">
    <location>
        <position position="40"/>
    </location>
    <ligand>
        <name>ATP</name>
        <dbReference type="ChEBI" id="CHEBI:30616"/>
    </ligand>
</feature>
<reference evidence="9" key="1">
    <citation type="submission" date="2021-12" db="EMBL/GenBank/DDBJ databases">
        <title>Discovery of the Pendulisporaceae a myxobacterial family with distinct sporulation behavior and unique specialized metabolism.</title>
        <authorList>
            <person name="Garcia R."/>
            <person name="Popoff A."/>
            <person name="Bader C.D."/>
            <person name="Loehr J."/>
            <person name="Walesch S."/>
            <person name="Walt C."/>
            <person name="Boldt J."/>
            <person name="Bunk B."/>
            <person name="Haeckl F.J.F.P.J."/>
            <person name="Gunesch A.P."/>
            <person name="Birkelbach J."/>
            <person name="Nuebel U."/>
            <person name="Pietschmann T."/>
            <person name="Bach T."/>
            <person name="Mueller R."/>
        </authorList>
    </citation>
    <scope>NUCLEOTIDE SEQUENCE</scope>
    <source>
        <strain evidence="9">MSr11367</strain>
    </source>
</reference>
<evidence type="ECO:0000256" key="1">
    <source>
        <dbReference type="ARBA" id="ARBA00022679"/>
    </source>
</evidence>
<organism evidence="9 10">
    <name type="scientific">Pendulispora rubella</name>
    <dbReference type="NCBI Taxonomy" id="2741070"/>
    <lineage>
        <taxon>Bacteria</taxon>
        <taxon>Pseudomonadati</taxon>
        <taxon>Myxococcota</taxon>
        <taxon>Myxococcia</taxon>
        <taxon>Myxococcales</taxon>
        <taxon>Sorangiineae</taxon>
        <taxon>Pendulisporaceae</taxon>
        <taxon>Pendulispora</taxon>
    </lineage>
</organism>
<keyword evidence="7" id="KW-0812">Transmembrane</keyword>
<keyword evidence="7" id="KW-1133">Transmembrane helix</keyword>
<name>A0ABZ2KZB3_9BACT</name>
<protein>
    <submittedName>
        <fullName evidence="9">Protein kinase</fullName>
    </submittedName>
</protein>
<accession>A0ABZ2KZB3</accession>
<evidence type="ECO:0000256" key="3">
    <source>
        <dbReference type="ARBA" id="ARBA00022777"/>
    </source>
</evidence>